<proteinExistence type="predicted"/>
<organism evidence="2 3">
    <name type="scientific">Sphaerisporangium aureirubrum</name>
    <dbReference type="NCBI Taxonomy" id="1544736"/>
    <lineage>
        <taxon>Bacteria</taxon>
        <taxon>Bacillati</taxon>
        <taxon>Actinomycetota</taxon>
        <taxon>Actinomycetes</taxon>
        <taxon>Streptosporangiales</taxon>
        <taxon>Streptosporangiaceae</taxon>
        <taxon>Sphaerisporangium</taxon>
    </lineage>
</organism>
<evidence type="ECO:0000313" key="3">
    <source>
        <dbReference type="Proteomes" id="UP001596137"/>
    </source>
</evidence>
<protein>
    <recommendedName>
        <fullName evidence="4">Mechanosensitive ion channel family protein</fullName>
    </recommendedName>
</protein>
<dbReference type="EMBL" id="JBHSRF010000219">
    <property type="protein sequence ID" value="MFC6087625.1"/>
    <property type="molecule type" value="Genomic_DNA"/>
</dbReference>
<feature type="non-terminal residue" evidence="2">
    <location>
        <position position="1"/>
    </location>
</feature>
<feature type="region of interest" description="Disordered" evidence="1">
    <location>
        <begin position="50"/>
        <end position="99"/>
    </location>
</feature>
<name>A0ABW1NWB2_9ACTN</name>
<dbReference type="RefSeq" id="WP_380764066.1">
    <property type="nucleotide sequence ID" value="NZ_JBHSRF010000219.1"/>
</dbReference>
<accession>A0ABW1NWB2</accession>
<feature type="compositionally biased region" description="Pro residues" evidence="1">
    <location>
        <begin position="50"/>
        <end position="59"/>
    </location>
</feature>
<evidence type="ECO:0000256" key="1">
    <source>
        <dbReference type="SAM" id="MobiDB-lite"/>
    </source>
</evidence>
<keyword evidence="3" id="KW-1185">Reference proteome</keyword>
<sequence>YYWALHTALVKHGVELPFPQRDLNLRSLFGHTGPGAVAMLRGDAVAFEPAMPPEAPPPSEAERAALADNDAQHDVEREAREEPLIEPPVAAGPTRNEER</sequence>
<dbReference type="Proteomes" id="UP001596137">
    <property type="component" value="Unassembled WGS sequence"/>
</dbReference>
<evidence type="ECO:0008006" key="4">
    <source>
        <dbReference type="Google" id="ProtNLM"/>
    </source>
</evidence>
<comment type="caution">
    <text evidence="2">The sequence shown here is derived from an EMBL/GenBank/DDBJ whole genome shotgun (WGS) entry which is preliminary data.</text>
</comment>
<evidence type="ECO:0000313" key="2">
    <source>
        <dbReference type="EMBL" id="MFC6087625.1"/>
    </source>
</evidence>
<gene>
    <name evidence="2" type="ORF">ACFP1K_41205</name>
</gene>
<feature type="compositionally biased region" description="Basic and acidic residues" evidence="1">
    <location>
        <begin position="60"/>
        <end position="83"/>
    </location>
</feature>
<reference evidence="3" key="1">
    <citation type="journal article" date="2019" name="Int. J. Syst. Evol. Microbiol.">
        <title>The Global Catalogue of Microorganisms (GCM) 10K type strain sequencing project: providing services to taxonomists for standard genome sequencing and annotation.</title>
        <authorList>
            <consortium name="The Broad Institute Genomics Platform"/>
            <consortium name="The Broad Institute Genome Sequencing Center for Infectious Disease"/>
            <person name="Wu L."/>
            <person name="Ma J."/>
        </authorList>
    </citation>
    <scope>NUCLEOTIDE SEQUENCE [LARGE SCALE GENOMIC DNA]</scope>
    <source>
        <strain evidence="3">JCM 30346</strain>
    </source>
</reference>